<dbReference type="PATRIC" id="fig|570277.3.peg.3192"/>
<dbReference type="EC" id="2.6.1.-" evidence="2"/>
<comment type="cofactor">
    <cofactor evidence="2">
        <name>pyridoxal 5'-phosphate</name>
        <dbReference type="ChEBI" id="CHEBI:597326"/>
    </cofactor>
</comment>
<evidence type="ECO:0000313" key="5">
    <source>
        <dbReference type="EMBL" id="AMO56994.1"/>
    </source>
</evidence>
<dbReference type="PROSITE" id="PS00105">
    <property type="entry name" value="AA_TRANSFER_CLASS_1"/>
    <property type="match status" value="1"/>
</dbReference>
<dbReference type="InterPro" id="IPR004839">
    <property type="entry name" value="Aminotransferase_I/II_large"/>
</dbReference>
<proteinExistence type="inferred from homology"/>
<dbReference type="GO" id="GO:0047688">
    <property type="term" value="F:aspartate 4-decarboxylase activity"/>
    <property type="evidence" value="ECO:0007669"/>
    <property type="project" value="UniProtKB-UniRule"/>
</dbReference>
<dbReference type="InterPro" id="IPR050478">
    <property type="entry name" value="Ethylene_sulfur-biosynth"/>
</dbReference>
<dbReference type="NCBIfam" id="NF006755">
    <property type="entry name" value="PRK09275.1"/>
    <property type="match status" value="1"/>
</dbReference>
<evidence type="ECO:0000256" key="2">
    <source>
        <dbReference type="RuleBase" id="RU000481"/>
    </source>
</evidence>
<organism evidence="5 6">
    <name type="scientific">Endozoicomonas montiporae CL-33</name>
    <dbReference type="NCBI Taxonomy" id="570277"/>
    <lineage>
        <taxon>Bacteria</taxon>
        <taxon>Pseudomonadati</taxon>
        <taxon>Pseudomonadota</taxon>
        <taxon>Gammaproteobacteria</taxon>
        <taxon>Oceanospirillales</taxon>
        <taxon>Endozoicomonadaceae</taxon>
        <taxon>Endozoicomonas</taxon>
    </lineage>
</organism>
<evidence type="ECO:0000256" key="1">
    <source>
        <dbReference type="ARBA" id="ARBA00022898"/>
    </source>
</evidence>
<keyword evidence="5" id="KW-0456">Lyase</keyword>
<evidence type="ECO:0000256" key="3">
    <source>
        <dbReference type="SAM" id="MobiDB-lite"/>
    </source>
</evidence>
<dbReference type="Gene3D" id="3.90.1150.10">
    <property type="entry name" value="Aspartate Aminotransferase, domain 1"/>
    <property type="match status" value="1"/>
</dbReference>
<dbReference type="RefSeq" id="WP_082211548.1">
    <property type="nucleotide sequence ID" value="NZ_CP013251.1"/>
</dbReference>
<dbReference type="STRING" id="570277.EZMO1_2955"/>
<dbReference type="GO" id="GO:0030170">
    <property type="term" value="F:pyridoxal phosphate binding"/>
    <property type="evidence" value="ECO:0007669"/>
    <property type="project" value="InterPro"/>
</dbReference>
<accession>A0A142BE18</accession>
<dbReference type="Gene3D" id="3.40.640.10">
    <property type="entry name" value="Type I PLP-dependent aspartate aminotransferase-like (Major domain)"/>
    <property type="match status" value="1"/>
</dbReference>
<keyword evidence="2" id="KW-0032">Aminotransferase</keyword>
<name>A0A142BE18_9GAMM</name>
<dbReference type="InterPro" id="IPR015424">
    <property type="entry name" value="PyrdxlP-dep_Trfase"/>
</dbReference>
<feature type="region of interest" description="Disordered" evidence="3">
    <location>
        <begin position="1"/>
        <end position="28"/>
    </location>
</feature>
<dbReference type="InterPro" id="IPR022518">
    <property type="entry name" value="Aspartate_4-decarboxylase"/>
</dbReference>
<dbReference type="NCBIfam" id="TIGR03801">
    <property type="entry name" value="asp_4_decarbox"/>
    <property type="match status" value="1"/>
</dbReference>
<evidence type="ECO:0000313" key="6">
    <source>
        <dbReference type="Proteomes" id="UP000071065"/>
    </source>
</evidence>
<feature type="compositionally biased region" description="Low complexity" evidence="3">
    <location>
        <begin position="9"/>
        <end position="28"/>
    </location>
</feature>
<dbReference type="OrthoDB" id="9763453at2"/>
<dbReference type="Gene3D" id="1.10.20.110">
    <property type="match status" value="1"/>
</dbReference>
<feature type="domain" description="Aminotransferase class I/classII large" evidence="4">
    <location>
        <begin position="202"/>
        <end position="522"/>
    </location>
</feature>
<dbReference type="Proteomes" id="UP000071065">
    <property type="component" value="Chromosome"/>
</dbReference>
<keyword evidence="2" id="KW-0808">Transferase</keyword>
<dbReference type="PANTHER" id="PTHR43795">
    <property type="entry name" value="BIFUNCTIONAL ASPARTATE AMINOTRANSFERASE AND GLUTAMATE/ASPARTATE-PREPHENATE AMINOTRANSFERASE-RELATED"/>
    <property type="match status" value="1"/>
</dbReference>
<dbReference type="InterPro" id="IPR004838">
    <property type="entry name" value="NHTrfase_class1_PyrdxlP-BS"/>
</dbReference>
<reference evidence="5 6" key="1">
    <citation type="journal article" date="2016" name="Front. Microbiol.">
        <title>Genomic Insight into the Host-Endosymbiont Relationship of Endozoicomonas montiporae CL-33(T) with its Coral Host.</title>
        <authorList>
            <person name="Ding J.-Y."/>
            <person name="Shiu J.-H."/>
            <person name="Chen W.-M."/>
            <person name="Chiang Y.-R."/>
            <person name="Tang S.-L."/>
        </authorList>
    </citation>
    <scope>NUCLEOTIDE SEQUENCE [LARGE SCALE GENOMIC DNA]</scope>
    <source>
        <strain evidence="5 6">CL-33</strain>
    </source>
</reference>
<dbReference type="KEGG" id="emp:EZMO1_2955"/>
<dbReference type="CDD" id="cd00609">
    <property type="entry name" value="AAT_like"/>
    <property type="match status" value="1"/>
</dbReference>
<keyword evidence="1" id="KW-0663">Pyridoxal phosphate</keyword>
<dbReference type="Pfam" id="PF00155">
    <property type="entry name" value="Aminotran_1_2"/>
    <property type="match status" value="1"/>
</dbReference>
<dbReference type="GO" id="GO:0006531">
    <property type="term" value="P:aspartate metabolic process"/>
    <property type="evidence" value="ECO:0007669"/>
    <property type="project" value="UniProtKB-UniRule"/>
</dbReference>
<dbReference type="InterPro" id="IPR015421">
    <property type="entry name" value="PyrdxlP-dep_Trfase_major"/>
</dbReference>
<sequence>MTALNDYDSPTVTPATTPETTPTISPTISPFEFKDQLLDIASSHADRMMLNAGRGNPNFLATAPRRAFLQLGEFALQEAERSYSYLNSGFGGLPETDGLLQRFDVFRHNHEDADGMRFIQAALSLVKDQLGIPPDQLLAEMVNASLGCYYPQPMSMLQCLEPVVKAYLRQELFSGFITDDHFHLFATEGGTAAMSYIFASLHANRLLSAGDKVALMTPIFTPYLEIPELADYQLEIAELEADEHNNWQLSHDEIRKLHDPGIKLLCLVNPSNPPSVVLSQSSLQALTHLIQTQRKDLMVVTDDVYATFADDFVSLFATCPHNTLCVYSFSKFFGATGWRLGIIALHNDSAFDQLLKERSDSGVAGDVNARYASITDDPQQLSFLERLVADSRSVALHHSAGLSSPQQLQMTLFALSSLIDSERHYQRGAKRLIRSRYQTLYQNIGLPQPLADDVVGYYTLLDLELLACGLHGQAFADWFVGRHSCAEFLFRLADETGIVLLPAAGFDVRAPAVRVSLANLDIAGYAAIGRFIRQVLDEFFQEYLQRQQDS</sequence>
<dbReference type="AlphaFoldDB" id="A0A142BE18"/>
<gene>
    <name evidence="5" type="primary">asdA</name>
    <name evidence="5" type="ORF">EZMO1_2955</name>
</gene>
<comment type="similarity">
    <text evidence="2">Belongs to the class-I pyridoxal-phosphate-dependent aminotransferase family.</text>
</comment>
<dbReference type="PANTHER" id="PTHR43795:SF2">
    <property type="entry name" value="BIFUNCTIONAL ASPARTATE AMINOTRANSFERASE AND GLUTAMATE_ASPARTATE-PREPHENATE AMINOTRANSFERASE"/>
    <property type="match status" value="1"/>
</dbReference>
<protein>
    <recommendedName>
        <fullName evidence="2">Aminotransferase</fullName>
        <ecNumber evidence="2">2.6.1.-</ecNumber>
    </recommendedName>
</protein>
<dbReference type="GO" id="GO:0008483">
    <property type="term" value="F:transaminase activity"/>
    <property type="evidence" value="ECO:0007669"/>
    <property type="project" value="UniProtKB-KW"/>
</dbReference>
<evidence type="ECO:0000259" key="4">
    <source>
        <dbReference type="Pfam" id="PF00155"/>
    </source>
</evidence>
<dbReference type="EMBL" id="CP013251">
    <property type="protein sequence ID" value="AMO56994.1"/>
    <property type="molecule type" value="Genomic_DNA"/>
</dbReference>
<dbReference type="SUPFAM" id="SSF53383">
    <property type="entry name" value="PLP-dependent transferases"/>
    <property type="match status" value="1"/>
</dbReference>
<dbReference type="InterPro" id="IPR015422">
    <property type="entry name" value="PyrdxlP-dep_Trfase_small"/>
</dbReference>